<comment type="caution">
    <text evidence="2">The sequence shown here is derived from an EMBL/GenBank/DDBJ whole genome shotgun (WGS) entry which is preliminary data.</text>
</comment>
<gene>
    <name evidence="2" type="ORF">APZ42_020379</name>
</gene>
<evidence type="ECO:0000313" key="3">
    <source>
        <dbReference type="Proteomes" id="UP000076858"/>
    </source>
</evidence>
<protein>
    <submittedName>
        <fullName evidence="2">Uncharacterized protein</fullName>
    </submittedName>
</protein>
<feature type="region of interest" description="Disordered" evidence="1">
    <location>
        <begin position="193"/>
        <end position="232"/>
    </location>
</feature>
<dbReference type="OrthoDB" id="416987at2759"/>
<accession>A0A164XJ64</accession>
<keyword evidence="3" id="KW-1185">Reference proteome</keyword>
<feature type="region of interest" description="Disordered" evidence="1">
    <location>
        <begin position="1"/>
        <end position="43"/>
    </location>
</feature>
<feature type="compositionally biased region" description="Polar residues" evidence="1">
    <location>
        <begin position="1"/>
        <end position="13"/>
    </location>
</feature>
<dbReference type="EMBL" id="LRGB01000986">
    <property type="protein sequence ID" value="KZS14297.1"/>
    <property type="molecule type" value="Genomic_DNA"/>
</dbReference>
<evidence type="ECO:0000313" key="2">
    <source>
        <dbReference type="EMBL" id="KZS14297.1"/>
    </source>
</evidence>
<proteinExistence type="predicted"/>
<feature type="compositionally biased region" description="Low complexity" evidence="1">
    <location>
        <begin position="214"/>
        <end position="229"/>
    </location>
</feature>
<organism evidence="2 3">
    <name type="scientific">Daphnia magna</name>
    <dbReference type="NCBI Taxonomy" id="35525"/>
    <lineage>
        <taxon>Eukaryota</taxon>
        <taxon>Metazoa</taxon>
        <taxon>Ecdysozoa</taxon>
        <taxon>Arthropoda</taxon>
        <taxon>Crustacea</taxon>
        <taxon>Branchiopoda</taxon>
        <taxon>Diplostraca</taxon>
        <taxon>Cladocera</taxon>
        <taxon>Anomopoda</taxon>
        <taxon>Daphniidae</taxon>
        <taxon>Daphnia</taxon>
    </lineage>
</organism>
<dbReference type="Proteomes" id="UP000076858">
    <property type="component" value="Unassembled WGS sequence"/>
</dbReference>
<feature type="region of interest" description="Disordered" evidence="1">
    <location>
        <begin position="57"/>
        <end position="76"/>
    </location>
</feature>
<evidence type="ECO:0000256" key="1">
    <source>
        <dbReference type="SAM" id="MobiDB-lite"/>
    </source>
</evidence>
<reference evidence="2 3" key="1">
    <citation type="submission" date="2016-03" db="EMBL/GenBank/DDBJ databases">
        <title>EvidentialGene: Evidence-directed Construction of Genes on Genomes.</title>
        <authorList>
            <person name="Gilbert D.G."/>
            <person name="Choi J.-H."/>
            <person name="Mockaitis K."/>
            <person name="Colbourne J."/>
            <person name="Pfrender M."/>
        </authorList>
    </citation>
    <scope>NUCLEOTIDE SEQUENCE [LARGE SCALE GENOMIC DNA]</scope>
    <source>
        <strain evidence="2 3">Xinb3</strain>
        <tissue evidence="2">Complete organism</tissue>
    </source>
</reference>
<name>A0A164XJ64_9CRUS</name>
<dbReference type="AlphaFoldDB" id="A0A164XJ64"/>
<sequence>MRNLSTIQTQDLPSSPVRPICQTGRAGSKVSQRQGEAQGEERGVDCPVLAANLPASAGKRSVRAERGGARQVVSRQETCGQGTGALRPLANCHTGGTTNSAASGGCASTGPFTPAPEAILVTPVEAQINQRHSVVENNFKEWTKRIRDEMDARERVIIGSLQQDDSLTKQVILESTKAMKKIKEDLLIELRQTRQTEQRETTGTMGNSMEEGATARSRTSSSTSAATTSCETRDELTAERYTLLTKLMGAALVVKSSRDKGERRVNTLKAQTRHERIEEITRKLAEISTAEERVSDHEQLDIALGEMVVLDQLAESQKRDSAPTTTTLVNCLALPLPVFNGEIAAWGSWKAAWSTKNTRLSNTSVLPQWWDDEERTFSKILKALKREIRHKEEDEVLSTSCSGKPVPESAATTSNNGNRSMLCFFFQKPHLHHICNQRSSARRRATCEKDGRCLARSNRTEHCISRIPCRHSGNTEHCPSVCVAKPRAGEYTTTFARNRGFSPQRPSKVVTIDTSTLTISTRSKTGVLPTFMAYLKGNTGDKITIVGLIDSGSERTFVHQDTVTRVGAEKVRAEYLAVNGFGDQNKAGKNHAIFSLKLTGLNKDAREIKIKAIARKFLANAKKVTPTDFSKILLSEGKDLAGYRYITGQQGNQFDIIVGCDFIWSIMQHKTVPGTNGLVACASKVGWLIFCTISENGKTEEQVLSATVDTQRPMADFKEFWSLDHMGITPQERSEPAFLEAYQETIQ</sequence>